<dbReference type="SUPFAM" id="SSF109604">
    <property type="entry name" value="HD-domain/PDEase-like"/>
    <property type="match status" value="1"/>
</dbReference>
<evidence type="ECO:0000259" key="1">
    <source>
        <dbReference type="Pfam" id="PF01966"/>
    </source>
</evidence>
<dbReference type="Proteomes" id="UP000643810">
    <property type="component" value="Unassembled WGS sequence"/>
</dbReference>
<evidence type="ECO:0000313" key="3">
    <source>
        <dbReference type="Proteomes" id="UP000643810"/>
    </source>
</evidence>
<dbReference type="Pfam" id="PF01966">
    <property type="entry name" value="HD"/>
    <property type="match status" value="1"/>
</dbReference>
<dbReference type="Gene3D" id="1.10.3210.10">
    <property type="entry name" value="Hypothetical protein af1432"/>
    <property type="match status" value="1"/>
</dbReference>
<protein>
    <submittedName>
        <fullName evidence="2">HD domain-containing protein</fullName>
    </submittedName>
</protein>
<reference evidence="2 3" key="1">
    <citation type="submission" date="2020-08" db="EMBL/GenBank/DDBJ databases">
        <title>Genome public.</title>
        <authorList>
            <person name="Liu C."/>
            <person name="Sun Q."/>
        </authorList>
    </citation>
    <scope>NUCLEOTIDE SEQUENCE [LARGE SCALE GENOMIC DNA]</scope>
    <source>
        <strain evidence="2 3">NSJ-9</strain>
    </source>
</reference>
<proteinExistence type="predicted"/>
<sequence>MKIREIAETKRKAKEWFASYTADYDMEDPKIALKAVHTYHVAELCQTIAESLALNEVECMAAWLSGLLHDVGRFEQIRRFNTFSDADSIDHALLSTEILFGTKEDASCGRIRQVILDPSWDIYLYKAIKYHSAYRLPPDLSEMEKTYCQILRDADKIDIFRVNLETPMEDIYNTTTETLKQAEVTSEVLQAFKERHAVLRALKKTPVDNVVGHISLYYELVYPKSRQIALSQGYLLRLAEFASENERTRKVFEDIRTQLQEDIENGSKK</sequence>
<name>A0ABR7GIT2_9FIRM</name>
<keyword evidence="3" id="KW-1185">Reference proteome</keyword>
<feature type="domain" description="HD" evidence="1">
    <location>
        <begin position="37"/>
        <end position="158"/>
    </location>
</feature>
<evidence type="ECO:0000313" key="2">
    <source>
        <dbReference type="EMBL" id="MBC5687178.1"/>
    </source>
</evidence>
<organism evidence="2 3">
    <name type="scientific">Roseburia lenta</name>
    <dbReference type="NCBI Taxonomy" id="2763061"/>
    <lineage>
        <taxon>Bacteria</taxon>
        <taxon>Bacillati</taxon>
        <taxon>Bacillota</taxon>
        <taxon>Clostridia</taxon>
        <taxon>Lachnospirales</taxon>
        <taxon>Lachnospiraceae</taxon>
        <taxon>Roseburia</taxon>
    </lineage>
</organism>
<dbReference type="InterPro" id="IPR006674">
    <property type="entry name" value="HD_domain"/>
</dbReference>
<accession>A0ABR7GIT2</accession>
<dbReference type="CDD" id="cd00077">
    <property type="entry name" value="HDc"/>
    <property type="match status" value="1"/>
</dbReference>
<comment type="caution">
    <text evidence="2">The sequence shown here is derived from an EMBL/GenBank/DDBJ whole genome shotgun (WGS) entry which is preliminary data.</text>
</comment>
<gene>
    <name evidence="2" type="ORF">H8R94_11295</name>
</gene>
<dbReference type="InterPro" id="IPR003607">
    <property type="entry name" value="HD/PDEase_dom"/>
</dbReference>
<dbReference type="EMBL" id="JACOPG010000004">
    <property type="protein sequence ID" value="MBC5687178.1"/>
    <property type="molecule type" value="Genomic_DNA"/>
</dbReference>
<dbReference type="RefSeq" id="WP_118282723.1">
    <property type="nucleotide sequence ID" value="NZ_JACOPG010000004.1"/>
</dbReference>